<feature type="region of interest" description="Disordered" evidence="1">
    <location>
        <begin position="51"/>
        <end position="90"/>
    </location>
</feature>
<gene>
    <name evidence="4" type="ORF">Q8A67_006258</name>
</gene>
<dbReference type="PANTHER" id="PTHR28633:SF1">
    <property type="entry name" value="BLOC-2 COMPLEX MEMBER HPS3"/>
    <property type="match status" value="1"/>
</dbReference>
<dbReference type="Pfam" id="PF14761">
    <property type="entry name" value="HPS3_N"/>
    <property type="match status" value="1"/>
</dbReference>
<dbReference type="InterPro" id="IPR017216">
    <property type="entry name" value="HPS3"/>
</dbReference>
<feature type="compositionally biased region" description="Polar residues" evidence="1">
    <location>
        <begin position="138"/>
        <end position="149"/>
    </location>
</feature>
<reference evidence="4" key="1">
    <citation type="submission" date="2023-08" db="EMBL/GenBank/DDBJ databases">
        <title>Chromosome-level Genome Assembly of mud carp (Cirrhinus molitorella).</title>
        <authorList>
            <person name="Liu H."/>
        </authorList>
    </citation>
    <scope>NUCLEOTIDE SEQUENCE</scope>
    <source>
        <strain evidence="4">Prfri</strain>
        <tissue evidence="4">Muscle</tissue>
    </source>
</reference>
<dbReference type="InterPro" id="IPR029438">
    <property type="entry name" value="HPS3_C"/>
</dbReference>
<evidence type="ECO:0008006" key="6">
    <source>
        <dbReference type="Google" id="ProtNLM"/>
    </source>
</evidence>
<feature type="region of interest" description="Disordered" evidence="1">
    <location>
        <begin position="116"/>
        <end position="160"/>
    </location>
</feature>
<evidence type="ECO:0000256" key="1">
    <source>
        <dbReference type="SAM" id="MobiDB-lite"/>
    </source>
</evidence>
<dbReference type="AlphaFoldDB" id="A0AA88PXL5"/>
<feature type="domain" description="BLOC-2 complex member HPS3 N-terminal" evidence="2">
    <location>
        <begin position="208"/>
        <end position="688"/>
    </location>
</feature>
<dbReference type="PANTHER" id="PTHR28633">
    <property type="entry name" value="HERMANSKY-PUDLAK SYNDROME 3 PROTEIN"/>
    <property type="match status" value="1"/>
</dbReference>
<proteinExistence type="predicted"/>
<name>A0AA88PXL5_9TELE</name>
<protein>
    <recommendedName>
        <fullName evidence="6">Hermansky-Pudlak syndrome 3 protein</fullName>
    </recommendedName>
</protein>
<feature type="domain" description="BLOC-2 complex member HPS3 C-terminal" evidence="3">
    <location>
        <begin position="707"/>
        <end position="1210"/>
    </location>
</feature>
<feature type="region of interest" description="Disordered" evidence="1">
    <location>
        <begin position="666"/>
        <end position="685"/>
    </location>
</feature>
<evidence type="ECO:0000259" key="2">
    <source>
        <dbReference type="Pfam" id="PF14761"/>
    </source>
</evidence>
<dbReference type="GO" id="GO:0005737">
    <property type="term" value="C:cytoplasm"/>
    <property type="evidence" value="ECO:0007669"/>
    <property type="project" value="TreeGrafter"/>
</dbReference>
<feature type="compositionally biased region" description="Polar residues" evidence="1">
    <location>
        <begin position="118"/>
        <end position="128"/>
    </location>
</feature>
<sequence length="1210" mass="134636">MCKSSQSVPNKGGGGGGAHETEATAWLDTISFCNGFCHWVDEEWTLDSLPADSEQPVQSTRASEAAADADESTPPLAEKSPTEIPARGNRRSRIQAFFKRAWKAIKKPFRCCKRTRVESPNVTPQQSDPEPEPVPGSSGLQNVPDTNPAVTEPASAPGLANCEPTPESFYSLYILREVLGKGSFGTVFRALRKNDGRQATAPAAEMVHVYNCHPFASQHIVAAEQEPGLVCCGGGALFVVSAGGCKIEAYNLQQEGCPLICRFSSMGSVLSIRHSAVGDYLVTIEEKNKATYLRAYTNWRYQAAEKTRVGVRLLGHLLRGSSFRGTPKEQMEIIEIPLFEPPLCMACCSLTGDLLVGCAKSLVIFSLKRQTLNEQLSVLDFERVLILHIQGWSPSQVALCAGYVALQTELEVLVVKLIPCQKSSQAAEEHALLPEDIMTETSLDEDTEMTKDGFSPLHEQEDFFVFPKHQEMLGNDAQECGISLVLEWTGMEAESRRDMSVVYVLFRRFAPDFFQGCSVEETHLHSLQLHPMFTGKQEEASISKRGEPTCMFVFFSLPNTGYLYSLKNTVEMVSTYQYPEKAHQAVLSDQFLYVITRNALQCFTVRCSAVAARVDDPYIDTTMKACPPITMEVCALRIQLFIGLKVVCQDGNHIILLTAADVDSKEETERPARKNTSRKTSVCKTTEPADSGHGWNLYVISSVSTLQLYREIMEYSKRYEQSSPLSQSCIHLLSEGHLLLRTALLNLQDCDSAEKAQLQEAFQESCAHLGDCFSRFDKKDCHLALPYYKMSGLTVTDVIKRNMSMSSVSNGYGKGFIFFLKHSIYEETMEELSKDMADKVLDIFSVAESAQLPHVVSSPSMVNADPDSAMTHLKQLEISGTPSITLSLCTASLALRKGDLQIYRQQMDCHAEMLQVYGFIEEPKLLLHGRGKAVLPTILAQHLRDTQEGLLVAAVVALHENSKIRLEEADLLFQELCKDGVEAESSPQLLVDFWEALLVASSHESIIQELLFRLTSVYIDRITRRDRSGVKALKTAEDLMNSCSHYGMLYPWVSILTPVQFNITHDHQEDLHKLQSLLCGPTLEVSSILPLLEQLSDSDGTGLSVHMLCATKLGQHERSIVRLLDRCPQAIISYANHELQNEKLPLWWQKLFPEVCDRIRKIGNDTVLLSALKETLVVASKELNPLEFLDLLPDDGTAHFFLPHLLECSQ</sequence>
<evidence type="ECO:0000313" key="4">
    <source>
        <dbReference type="EMBL" id="KAK2907273.1"/>
    </source>
</evidence>
<evidence type="ECO:0000259" key="3">
    <source>
        <dbReference type="Pfam" id="PF14763"/>
    </source>
</evidence>
<dbReference type="EMBL" id="JAUYZG010000005">
    <property type="protein sequence ID" value="KAK2907273.1"/>
    <property type="molecule type" value="Genomic_DNA"/>
</dbReference>
<evidence type="ECO:0000313" key="5">
    <source>
        <dbReference type="Proteomes" id="UP001187343"/>
    </source>
</evidence>
<keyword evidence="5" id="KW-1185">Reference proteome</keyword>
<comment type="caution">
    <text evidence="4">The sequence shown here is derived from an EMBL/GenBank/DDBJ whole genome shotgun (WGS) entry which is preliminary data.</text>
</comment>
<dbReference type="InterPro" id="IPR029437">
    <property type="entry name" value="HPS3_N"/>
</dbReference>
<accession>A0AA88PXL5</accession>
<dbReference type="Pfam" id="PF14763">
    <property type="entry name" value="HPS3_C"/>
    <property type="match status" value="1"/>
</dbReference>
<dbReference type="Proteomes" id="UP001187343">
    <property type="component" value="Unassembled WGS sequence"/>
</dbReference>
<organism evidence="4 5">
    <name type="scientific">Cirrhinus molitorella</name>
    <name type="common">mud carp</name>
    <dbReference type="NCBI Taxonomy" id="172907"/>
    <lineage>
        <taxon>Eukaryota</taxon>
        <taxon>Metazoa</taxon>
        <taxon>Chordata</taxon>
        <taxon>Craniata</taxon>
        <taxon>Vertebrata</taxon>
        <taxon>Euteleostomi</taxon>
        <taxon>Actinopterygii</taxon>
        <taxon>Neopterygii</taxon>
        <taxon>Teleostei</taxon>
        <taxon>Ostariophysi</taxon>
        <taxon>Cypriniformes</taxon>
        <taxon>Cyprinidae</taxon>
        <taxon>Labeoninae</taxon>
        <taxon>Labeonini</taxon>
        <taxon>Cirrhinus</taxon>
    </lineage>
</organism>